<comment type="subcellular location">
    <subcellularLocation>
        <location evidence="1">Periplasm</location>
    </subcellularLocation>
</comment>
<dbReference type="PANTHER" id="PTHR30368:SF2">
    <property type="entry name" value="SULFATE-BINDING PROTEIN"/>
    <property type="match status" value="1"/>
</dbReference>
<dbReference type="PANTHER" id="PTHR30368">
    <property type="entry name" value="SULFATE-BINDING PROTEIN"/>
    <property type="match status" value="1"/>
</dbReference>
<dbReference type="Gene3D" id="3.40.190.10">
    <property type="entry name" value="Periplasmic binding protein-like II"/>
    <property type="match status" value="2"/>
</dbReference>
<dbReference type="Proteomes" id="UP001235849">
    <property type="component" value="Unassembled WGS sequence"/>
</dbReference>
<dbReference type="InterPro" id="IPR036465">
    <property type="entry name" value="vWFA_dom_sf"/>
</dbReference>
<evidence type="ECO:0000256" key="1">
    <source>
        <dbReference type="ARBA" id="ARBA00004418"/>
    </source>
</evidence>
<feature type="signal peptide" evidence="6">
    <location>
        <begin position="1"/>
        <end position="23"/>
    </location>
</feature>
<dbReference type="EMBL" id="JAQOSO010000015">
    <property type="protein sequence ID" value="MDJ1173238.1"/>
    <property type="molecule type" value="Genomic_DNA"/>
</dbReference>
<keyword evidence="3" id="KW-0813">Transport</keyword>
<dbReference type="Gene3D" id="3.40.50.410">
    <property type="entry name" value="von Willebrand factor, type A domain"/>
    <property type="match status" value="1"/>
</dbReference>
<evidence type="ECO:0000256" key="3">
    <source>
        <dbReference type="ARBA" id="ARBA00022448"/>
    </source>
</evidence>
<organism evidence="8 9">
    <name type="scientific">Roseofilum capinflatum BLCC-M114</name>
    <dbReference type="NCBI Taxonomy" id="3022440"/>
    <lineage>
        <taxon>Bacteria</taxon>
        <taxon>Bacillati</taxon>
        <taxon>Cyanobacteriota</taxon>
        <taxon>Cyanophyceae</taxon>
        <taxon>Desertifilales</taxon>
        <taxon>Desertifilaceae</taxon>
        <taxon>Roseofilum</taxon>
        <taxon>Roseofilum capinflatum</taxon>
    </lineage>
</organism>
<accession>A0ABT7B242</accession>
<dbReference type="PROSITE" id="PS50234">
    <property type="entry name" value="VWFA"/>
    <property type="match status" value="1"/>
</dbReference>
<evidence type="ECO:0000313" key="9">
    <source>
        <dbReference type="Proteomes" id="UP001235849"/>
    </source>
</evidence>
<dbReference type="PROSITE" id="PS51257">
    <property type="entry name" value="PROKAR_LIPOPROTEIN"/>
    <property type="match status" value="1"/>
</dbReference>
<evidence type="ECO:0000256" key="6">
    <source>
        <dbReference type="SAM" id="SignalP"/>
    </source>
</evidence>
<gene>
    <name evidence="8" type="ORF">PMG25_03950</name>
</gene>
<keyword evidence="9" id="KW-1185">Reference proteome</keyword>
<keyword evidence="5" id="KW-0574">Periplasm</keyword>
<evidence type="ECO:0000256" key="4">
    <source>
        <dbReference type="ARBA" id="ARBA00022729"/>
    </source>
</evidence>
<evidence type="ECO:0000256" key="2">
    <source>
        <dbReference type="ARBA" id="ARBA00006099"/>
    </source>
</evidence>
<dbReference type="InterPro" id="IPR002035">
    <property type="entry name" value="VWF_A"/>
</dbReference>
<feature type="chain" id="PRO_5046351560" evidence="6">
    <location>
        <begin position="24"/>
        <end position="567"/>
    </location>
</feature>
<feature type="domain" description="VWFA" evidence="7">
    <location>
        <begin position="387"/>
        <end position="563"/>
    </location>
</feature>
<keyword evidence="4 6" id="KW-0732">Signal</keyword>
<dbReference type="CDD" id="cd00198">
    <property type="entry name" value="vWFA"/>
    <property type="match status" value="1"/>
</dbReference>
<evidence type="ECO:0000313" key="8">
    <source>
        <dbReference type="EMBL" id="MDJ1173238.1"/>
    </source>
</evidence>
<sequence length="567" mass="61836">MTKKITTSAIATLGCFLLGACSAPDSGSSTLYEGFEVKAWVGSALKDFCNQTATQFNQQQPKLDSGEAFYLSCHAKGSGDIVTLVTSLSEQLKNGSLQPDDANFPSLISVDGEIYQEQLRYQMTQIFPGQDYIPPVTDAPLLAYSPMVFMVPSEFAETLSKQPDIYQTLATATTYQDIDPSNSPTPIYYAHTAPTRSNSGLQTLVAQFASVSGKRPEELTVAEVEQYQTQIQQIQSKVTRYGTSTSSLARDMVKNGVFWASIASVYESSVIAANTEQNSSTRYQAIYPSSTFTSNMRAILPNAPWVSAQEKEAAEQVIEYWRSPQAQTIATSLGLRPGIPGVELGPKFSPALGVDANANYDSLRSPQPEVVDAMLTSWRNFAKKPSQVVVVVDSSGSMAVDKLSSVQNTLNYYIQQLGPKETITLIDFDTIIKPPVTVNGTVEGRNRGIEFIGNLKADGNTKLYDATLEARNWLRDNLRSDAINAVVVLTDGEDSGSTTSLEQLNQELEQTGFNSDQRIAVFTIGYGNQGEFDSGILKQIAELNGGYYREGNPETISTLMSDLQVEF</sequence>
<comment type="caution">
    <text evidence="8">The sequence shown here is derived from an EMBL/GenBank/DDBJ whole genome shotgun (WGS) entry which is preliminary data.</text>
</comment>
<protein>
    <submittedName>
        <fullName evidence="8">VWA domain-containing protein</fullName>
    </submittedName>
</protein>
<dbReference type="Pfam" id="PF00092">
    <property type="entry name" value="VWA"/>
    <property type="match status" value="1"/>
</dbReference>
<dbReference type="SMART" id="SM00327">
    <property type="entry name" value="VWA"/>
    <property type="match status" value="1"/>
</dbReference>
<name>A0ABT7B242_9CYAN</name>
<dbReference type="InterPro" id="IPR006059">
    <property type="entry name" value="SBP"/>
</dbReference>
<dbReference type="Pfam" id="PF13416">
    <property type="entry name" value="SBP_bac_8"/>
    <property type="match status" value="1"/>
</dbReference>
<evidence type="ECO:0000256" key="5">
    <source>
        <dbReference type="ARBA" id="ARBA00022764"/>
    </source>
</evidence>
<dbReference type="InterPro" id="IPR005669">
    <property type="entry name" value="Thiosulph/SO4-bd"/>
</dbReference>
<dbReference type="SUPFAM" id="SSF53850">
    <property type="entry name" value="Periplasmic binding protein-like II"/>
    <property type="match status" value="1"/>
</dbReference>
<reference evidence="8 9" key="1">
    <citation type="submission" date="2023-01" db="EMBL/GenBank/DDBJ databases">
        <title>Novel diversity within Roseofilum (Cyanobacteria; Desertifilaceae) from marine benthic mats with descriptions of four novel species.</title>
        <authorList>
            <person name="Wang Y."/>
            <person name="Berthold D.E."/>
            <person name="Hu J."/>
            <person name="Lefler F.W."/>
            <person name="Laughinghouse H.D. IV."/>
        </authorList>
    </citation>
    <scope>NUCLEOTIDE SEQUENCE [LARGE SCALE GENOMIC DNA]</scope>
    <source>
        <strain evidence="8 9">BLCC-M114</strain>
    </source>
</reference>
<comment type="similarity">
    <text evidence="2">Belongs to the prokaryotic sulfate-binding protein family.</text>
</comment>
<proteinExistence type="inferred from homology"/>
<dbReference type="SUPFAM" id="SSF53300">
    <property type="entry name" value="vWA-like"/>
    <property type="match status" value="1"/>
</dbReference>
<evidence type="ECO:0000259" key="7">
    <source>
        <dbReference type="PROSITE" id="PS50234"/>
    </source>
</evidence>
<dbReference type="RefSeq" id="WP_283765607.1">
    <property type="nucleotide sequence ID" value="NZ_JAQOSO010000015.1"/>
</dbReference>